<comment type="caution">
    <text evidence="2">The sequence shown here is derived from an EMBL/GenBank/DDBJ whole genome shotgun (WGS) entry which is preliminary data.</text>
</comment>
<name>A0A0M9ETJ8_FUSLA</name>
<accession>A0A0M9ETJ8</accession>
<evidence type="ECO:0000313" key="3">
    <source>
        <dbReference type="Proteomes" id="UP000037904"/>
    </source>
</evidence>
<keyword evidence="3" id="KW-1185">Reference proteome</keyword>
<protein>
    <submittedName>
        <fullName evidence="2">Uncharacterized protein</fullName>
    </submittedName>
</protein>
<feature type="transmembrane region" description="Helical" evidence="1">
    <location>
        <begin position="62"/>
        <end position="86"/>
    </location>
</feature>
<reference evidence="2 3" key="1">
    <citation type="submission" date="2015-04" db="EMBL/GenBank/DDBJ databases">
        <title>The draft genome sequence of Fusarium langsethiae, a T-2/HT-2 mycotoxin producer.</title>
        <authorList>
            <person name="Lysoe E."/>
            <person name="Divon H.H."/>
            <person name="Terzi V."/>
            <person name="Orru L."/>
            <person name="Lamontanara A."/>
            <person name="Kolseth A.-K."/>
            <person name="Frandsen R.J."/>
            <person name="Nielsen K."/>
            <person name="Thrane U."/>
        </authorList>
    </citation>
    <scope>NUCLEOTIDE SEQUENCE [LARGE SCALE GENOMIC DNA]</scope>
    <source>
        <strain evidence="2 3">Fl201059</strain>
    </source>
</reference>
<evidence type="ECO:0000313" key="2">
    <source>
        <dbReference type="EMBL" id="KPA39382.1"/>
    </source>
</evidence>
<keyword evidence="1" id="KW-1133">Transmembrane helix</keyword>
<dbReference type="EMBL" id="JXCE01000198">
    <property type="protein sequence ID" value="KPA39382.1"/>
    <property type="molecule type" value="Genomic_DNA"/>
</dbReference>
<evidence type="ECO:0000256" key="1">
    <source>
        <dbReference type="SAM" id="Phobius"/>
    </source>
</evidence>
<dbReference type="AlphaFoldDB" id="A0A0M9ETJ8"/>
<gene>
    <name evidence="2" type="ORF">FLAG1_07766</name>
</gene>
<dbReference type="Proteomes" id="UP000037904">
    <property type="component" value="Unassembled WGS sequence"/>
</dbReference>
<feature type="transmembrane region" description="Helical" evidence="1">
    <location>
        <begin position="30"/>
        <end position="50"/>
    </location>
</feature>
<sequence>MGANLSSTFVPDLSGVVLSPEDKNADLHLAVFWGASLYACAMIFSTCALIDRWKGPYDRIRTTGGSVLGALLLSTVWPVVMAYLTFNPAYAD</sequence>
<keyword evidence="1" id="KW-0812">Transmembrane</keyword>
<proteinExistence type="predicted"/>
<keyword evidence="1" id="KW-0472">Membrane</keyword>
<organism evidence="2 3">
    <name type="scientific">Fusarium langsethiae</name>
    <dbReference type="NCBI Taxonomy" id="179993"/>
    <lineage>
        <taxon>Eukaryota</taxon>
        <taxon>Fungi</taxon>
        <taxon>Dikarya</taxon>
        <taxon>Ascomycota</taxon>
        <taxon>Pezizomycotina</taxon>
        <taxon>Sordariomycetes</taxon>
        <taxon>Hypocreomycetidae</taxon>
        <taxon>Hypocreales</taxon>
        <taxon>Nectriaceae</taxon>
        <taxon>Fusarium</taxon>
    </lineage>
</organism>
<dbReference type="OrthoDB" id="4987761at2759"/>